<dbReference type="Gene3D" id="3.40.50.300">
    <property type="entry name" value="P-loop containing nucleotide triphosphate hydrolases"/>
    <property type="match status" value="1"/>
</dbReference>
<dbReference type="HOGENOM" id="CLU_043635_0_0_9"/>
<dbReference type="Pfam" id="PF20438">
    <property type="entry name" value="SpoIVA_middle"/>
    <property type="match status" value="1"/>
</dbReference>
<dbReference type="InterPro" id="IPR014201">
    <property type="entry name" value="Spore_IV_A"/>
</dbReference>
<gene>
    <name evidence="4" type="ordered locus">EUBREC_1839</name>
</gene>
<dbReference type="KEGG" id="ere:EUBREC_1839"/>
<dbReference type="Proteomes" id="UP000001477">
    <property type="component" value="Chromosome"/>
</dbReference>
<evidence type="ECO:0000259" key="1">
    <source>
        <dbReference type="Pfam" id="PF09547"/>
    </source>
</evidence>
<accession>C4ZAS8</accession>
<dbReference type="STRING" id="515619.EUBREC_1839"/>
<dbReference type="NCBIfam" id="TIGR02836">
    <property type="entry name" value="spore_IV_A"/>
    <property type="match status" value="1"/>
</dbReference>
<dbReference type="Pfam" id="PF09547">
    <property type="entry name" value="SpoIVA_ATPase"/>
    <property type="match status" value="1"/>
</dbReference>
<evidence type="ECO:0000313" key="4">
    <source>
        <dbReference type="EMBL" id="ACR75583.1"/>
    </source>
</evidence>
<feature type="domain" description="Stage IV sporulation protein A ATPase" evidence="1">
    <location>
        <begin position="14"/>
        <end position="247"/>
    </location>
</feature>
<dbReference type="SUPFAM" id="SSF52540">
    <property type="entry name" value="P-loop containing nucleoside triphosphate hydrolases"/>
    <property type="match status" value="1"/>
</dbReference>
<evidence type="ECO:0000313" key="5">
    <source>
        <dbReference type="Proteomes" id="UP000001477"/>
    </source>
</evidence>
<dbReference type="EMBL" id="CP001107">
    <property type="protein sequence ID" value="ACR75583.1"/>
    <property type="molecule type" value="Genomic_DNA"/>
</dbReference>
<proteinExistence type="predicted"/>
<sequence length="504" mass="56025">MEEAFMGSTMDSKEFDLYKDIRCRTNGEIYIGVVGPVRTGKSTFIKHFMELCVIPKMDNEYAKKRAVDELPQSGKGKTIMTTEPKFIPQDAVTISLDDGSAVKVRLVDCVGFTVGDAVGYLEEDGERMVKTPWFDEDIPFEEAAVVGTKKVIEEHSTVAVLVTTDGSIGDIKRQSYEAAERETVMQLETSGKPFVIVVNTTKPFAAETRLLCESLSREYKAAAIPIDCEKLCMGQITDIMEKLLYEFAVTRVDYDIPKWVQLLPYDNHVKQAVITYAKTYLARASKLKDVALMSTDMPESDGDILKAVSLAGMGLSDGVVKVKIEIAEKYYYENISALCGVTVSGEKELISLILSLTEEKNEYEKIKDAFSSVQQKGYGVVMPQLSDIRMEEPVLIAHGNKFGVKMKAISPSIHMIRANIETEIAPIVGSREQAEDLIDYIKNGENSDSGVWKTNIFGKSVGELMEDGIRSKIMQMDDECQIKLQETMQKIVNDSNGGMICIII</sequence>
<dbReference type="InterPro" id="IPR046841">
    <property type="entry name" value="SpoIVA_middle"/>
</dbReference>
<dbReference type="AlphaFoldDB" id="C4ZAS8"/>
<dbReference type="InterPro" id="IPR046840">
    <property type="entry name" value="SpoIVA_C"/>
</dbReference>
<dbReference type="InterPro" id="IPR027417">
    <property type="entry name" value="P-loop_NTPase"/>
</dbReference>
<dbReference type="Pfam" id="PF20439">
    <property type="entry name" value="SpoIVA_C"/>
    <property type="match status" value="1"/>
</dbReference>
<dbReference type="InterPro" id="IPR046842">
    <property type="entry name" value="SpoIVA_ATPase"/>
</dbReference>
<dbReference type="GO" id="GO:0005524">
    <property type="term" value="F:ATP binding"/>
    <property type="evidence" value="ECO:0007669"/>
    <property type="project" value="InterPro"/>
</dbReference>
<protein>
    <submittedName>
        <fullName evidence="4">Stage IV sporulation protein A</fullName>
    </submittedName>
</protein>
<feature type="domain" description="Stage IV sporulation protein A middle" evidence="2">
    <location>
        <begin position="249"/>
        <end position="429"/>
    </location>
</feature>
<name>C4ZAS8_AGARV</name>
<feature type="domain" description="Sporulation stage IV protein A C-terminal" evidence="3">
    <location>
        <begin position="431"/>
        <end position="504"/>
    </location>
</feature>
<dbReference type="PIRSF" id="PIRSF007466">
    <property type="entry name" value="SpoIVA"/>
    <property type="match status" value="1"/>
</dbReference>
<dbReference type="GO" id="GO:0016887">
    <property type="term" value="F:ATP hydrolysis activity"/>
    <property type="evidence" value="ECO:0007669"/>
    <property type="project" value="InterPro"/>
</dbReference>
<dbReference type="GO" id="GO:0043934">
    <property type="term" value="P:sporulation"/>
    <property type="evidence" value="ECO:0007669"/>
    <property type="project" value="InterPro"/>
</dbReference>
<dbReference type="PaxDb" id="515619-EUBREC_1839"/>
<reference evidence="4 5" key="1">
    <citation type="journal article" date="2009" name="Proc. Natl. Acad. Sci. U.S.A.">
        <title>Characterizing a model human gut microbiota composed of members of its two dominant bacterial phyla.</title>
        <authorList>
            <person name="Mahowald M.A."/>
            <person name="Rey F.E."/>
            <person name="Seedorf H."/>
            <person name="Turnbaugh P.J."/>
            <person name="Fulton R.S."/>
            <person name="Wollam A."/>
            <person name="Shah N."/>
            <person name="Wang C."/>
            <person name="Magrini V."/>
            <person name="Wilson R.K."/>
            <person name="Cantarel B.L."/>
            <person name="Coutinho P.M."/>
            <person name="Henrissat B."/>
            <person name="Crock L.W."/>
            <person name="Russell A."/>
            <person name="Verberkmoes N.C."/>
            <person name="Hettich R.L."/>
            <person name="Gordon J.I."/>
        </authorList>
    </citation>
    <scope>NUCLEOTIDE SEQUENCE [LARGE SCALE GENOMIC DNA]</scope>
    <source>
        <strain evidence="5">ATCC 33656 / DSM 3377 / JCM 17463 / KCTC 5835 / LMG 30912 / VPI 0990</strain>
    </source>
</reference>
<evidence type="ECO:0000259" key="2">
    <source>
        <dbReference type="Pfam" id="PF20438"/>
    </source>
</evidence>
<evidence type="ECO:0000259" key="3">
    <source>
        <dbReference type="Pfam" id="PF20439"/>
    </source>
</evidence>
<organism evidence="4 5">
    <name type="scientific">Agathobacter rectalis (strain ATCC 33656 / DSM 3377 / JCM 17463 / KCTC 5835 / VPI 0990)</name>
    <name type="common">Eubacterium rectale</name>
    <dbReference type="NCBI Taxonomy" id="515619"/>
    <lineage>
        <taxon>Bacteria</taxon>
        <taxon>Bacillati</taxon>
        <taxon>Bacillota</taxon>
        <taxon>Clostridia</taxon>
        <taxon>Lachnospirales</taxon>
        <taxon>Lachnospiraceae</taxon>
        <taxon>Agathobacter</taxon>
    </lineage>
</organism>